<evidence type="ECO:0000256" key="1">
    <source>
        <dbReference type="SAM" id="MobiDB-lite"/>
    </source>
</evidence>
<dbReference type="AlphaFoldDB" id="A0A1G5NND7"/>
<accession>A0A1G5NND7</accession>
<dbReference type="STRING" id="1120955.SAMN03080610_02356"/>
<dbReference type="Pfam" id="PF11784">
    <property type="entry name" value="DUF3320"/>
    <property type="match status" value="1"/>
</dbReference>
<evidence type="ECO:0000313" key="4">
    <source>
        <dbReference type="Proteomes" id="UP000199347"/>
    </source>
</evidence>
<name>A0A1G5NND7_AFIMA</name>
<organism evidence="3 4">
    <name type="scientific">Afifella marina DSM 2698</name>
    <dbReference type="NCBI Taxonomy" id="1120955"/>
    <lineage>
        <taxon>Bacteria</taxon>
        <taxon>Pseudomonadati</taxon>
        <taxon>Pseudomonadota</taxon>
        <taxon>Alphaproteobacteria</taxon>
        <taxon>Hyphomicrobiales</taxon>
        <taxon>Afifellaceae</taxon>
        <taxon>Afifella</taxon>
    </lineage>
</organism>
<dbReference type="Proteomes" id="UP000199347">
    <property type="component" value="Unassembled WGS sequence"/>
</dbReference>
<protein>
    <recommendedName>
        <fullName evidence="2">DUF3320 domain-containing protein</fullName>
    </recommendedName>
</protein>
<feature type="domain" description="DUF3320" evidence="2">
    <location>
        <begin position="39"/>
        <end position="88"/>
    </location>
</feature>
<dbReference type="RefSeq" id="WP_092813030.1">
    <property type="nucleotide sequence ID" value="NZ_FMVW01000005.1"/>
</dbReference>
<keyword evidence="4" id="KW-1185">Reference proteome</keyword>
<dbReference type="EMBL" id="FMVW01000005">
    <property type="protein sequence ID" value="SCZ38905.1"/>
    <property type="molecule type" value="Genomic_DNA"/>
</dbReference>
<dbReference type="OrthoDB" id="9757917at2"/>
<dbReference type="InterPro" id="IPR021754">
    <property type="entry name" value="DUF3320"/>
</dbReference>
<proteinExistence type="predicted"/>
<evidence type="ECO:0000259" key="2">
    <source>
        <dbReference type="Pfam" id="PF11784"/>
    </source>
</evidence>
<sequence length="186" mass="20863">MAQTQPDPDAVDKQTSESAQNGDGRFRIADLSSFHADPDKFFDFSYRQTLHDMVQAVIEAEAPVREDILAQRIARAHGWQRTGRRIRDQIAKHLREVDRTDESSGDFLWKKGTVASRVAYRPPAGPAHRRAVGEIAIAELSDVVEANLALLDEDDPPLVLARLIDVERLSASARSRLEEAIERTRP</sequence>
<gene>
    <name evidence="3" type="ORF">SAMN03080610_02356</name>
</gene>
<feature type="region of interest" description="Disordered" evidence="1">
    <location>
        <begin position="1"/>
        <end position="24"/>
    </location>
</feature>
<evidence type="ECO:0000313" key="3">
    <source>
        <dbReference type="EMBL" id="SCZ38905.1"/>
    </source>
</evidence>
<reference evidence="3 4" key="1">
    <citation type="submission" date="2016-10" db="EMBL/GenBank/DDBJ databases">
        <authorList>
            <person name="de Groot N.N."/>
        </authorList>
    </citation>
    <scope>NUCLEOTIDE SEQUENCE [LARGE SCALE GENOMIC DNA]</scope>
    <source>
        <strain evidence="3 4">DSM 2698</strain>
    </source>
</reference>